<feature type="domain" description="DHFR" evidence="8">
    <location>
        <begin position="6"/>
        <end position="203"/>
    </location>
</feature>
<dbReference type="UniPathway" id="UPA00077">
    <property type="reaction ID" value="UER00158"/>
</dbReference>
<reference evidence="9 10" key="2">
    <citation type="submission" date="2018-11" db="EMBL/GenBank/DDBJ databases">
        <authorList>
            <consortium name="Pathogen Informatics"/>
        </authorList>
    </citation>
    <scope>NUCLEOTIDE SEQUENCE [LARGE SCALE GENOMIC DNA]</scope>
</reference>
<keyword evidence="3" id="KW-0554">One-carbon metabolism</keyword>
<dbReference type="PANTHER" id="PTHR48069:SF3">
    <property type="entry name" value="DIHYDROFOLATE REDUCTASE"/>
    <property type="match status" value="1"/>
</dbReference>
<dbReference type="GO" id="GO:0004146">
    <property type="term" value="F:dihydrofolate reductase activity"/>
    <property type="evidence" value="ECO:0007669"/>
    <property type="project" value="UniProtKB-EC"/>
</dbReference>
<evidence type="ECO:0000256" key="3">
    <source>
        <dbReference type="ARBA" id="ARBA00022563"/>
    </source>
</evidence>
<dbReference type="OrthoDB" id="4664297at2759"/>
<dbReference type="GO" id="GO:0050661">
    <property type="term" value="F:NADP binding"/>
    <property type="evidence" value="ECO:0007669"/>
    <property type="project" value="InterPro"/>
</dbReference>
<dbReference type="OMA" id="RDNQLPW"/>
<keyword evidence="5" id="KW-0560">Oxidoreductase</keyword>
<dbReference type="SUPFAM" id="SSF53597">
    <property type="entry name" value="Dihydrofolate reductase-like"/>
    <property type="match status" value="1"/>
</dbReference>
<name>A0A0N5D0M5_THECL</name>
<dbReference type="InterPro" id="IPR001796">
    <property type="entry name" value="DHFR_dom"/>
</dbReference>
<dbReference type="WBParaSite" id="TCLT_0000635701-mRNA-1">
    <property type="protein sequence ID" value="TCLT_0000635701-mRNA-1"/>
    <property type="gene ID" value="TCLT_0000635701"/>
</dbReference>
<dbReference type="EMBL" id="UYYF01004408">
    <property type="protein sequence ID" value="VDN03689.1"/>
    <property type="molecule type" value="Genomic_DNA"/>
</dbReference>
<accession>A0A0N5D0M5</accession>
<reference evidence="11" key="1">
    <citation type="submission" date="2017-02" db="UniProtKB">
        <authorList>
            <consortium name="WormBaseParasite"/>
        </authorList>
    </citation>
    <scope>IDENTIFICATION</scope>
</reference>
<comment type="catalytic activity">
    <reaction evidence="6">
        <text>(6S)-5,6,7,8-tetrahydrofolate + NADP(+) = 7,8-dihydrofolate + NADPH + H(+)</text>
        <dbReference type="Rhea" id="RHEA:15009"/>
        <dbReference type="ChEBI" id="CHEBI:15378"/>
        <dbReference type="ChEBI" id="CHEBI:57451"/>
        <dbReference type="ChEBI" id="CHEBI:57453"/>
        <dbReference type="ChEBI" id="CHEBI:57783"/>
        <dbReference type="ChEBI" id="CHEBI:58349"/>
        <dbReference type="EC" id="1.5.1.3"/>
    </reaction>
</comment>
<dbReference type="Pfam" id="PF00186">
    <property type="entry name" value="DHFR_1"/>
    <property type="match status" value="1"/>
</dbReference>
<gene>
    <name evidence="9" type="ORF">TCLT_LOCUS6346</name>
</gene>
<evidence type="ECO:0000313" key="10">
    <source>
        <dbReference type="Proteomes" id="UP000276776"/>
    </source>
</evidence>
<keyword evidence="10" id="KW-1185">Reference proteome</keyword>
<evidence type="ECO:0000256" key="5">
    <source>
        <dbReference type="ARBA" id="ARBA00023002"/>
    </source>
</evidence>
<evidence type="ECO:0000259" key="8">
    <source>
        <dbReference type="PROSITE" id="PS51330"/>
    </source>
</evidence>
<dbReference type="InterPro" id="IPR024072">
    <property type="entry name" value="DHFR-like_dom_sf"/>
</dbReference>
<dbReference type="PROSITE" id="PS00075">
    <property type="entry name" value="DHFR_1"/>
    <property type="match status" value="1"/>
</dbReference>
<dbReference type="PANTHER" id="PTHR48069">
    <property type="entry name" value="DIHYDROFOLATE REDUCTASE"/>
    <property type="match status" value="1"/>
</dbReference>
<dbReference type="STRING" id="103827.A0A0N5D0M5"/>
<evidence type="ECO:0000256" key="7">
    <source>
        <dbReference type="RuleBase" id="RU004474"/>
    </source>
</evidence>
<dbReference type="EC" id="1.5.1.3" evidence="2"/>
<dbReference type="PROSITE" id="PS51330">
    <property type="entry name" value="DHFR_2"/>
    <property type="match status" value="1"/>
</dbReference>
<evidence type="ECO:0000313" key="11">
    <source>
        <dbReference type="WBParaSite" id="TCLT_0000635701-mRNA-1"/>
    </source>
</evidence>
<keyword evidence="4" id="KW-0521">NADP</keyword>
<dbReference type="GO" id="GO:0005739">
    <property type="term" value="C:mitochondrion"/>
    <property type="evidence" value="ECO:0007669"/>
    <property type="project" value="TreeGrafter"/>
</dbReference>
<dbReference type="AlphaFoldDB" id="A0A0N5D0M5"/>
<evidence type="ECO:0000256" key="2">
    <source>
        <dbReference type="ARBA" id="ARBA00012856"/>
    </source>
</evidence>
<comment type="pathway">
    <text evidence="1">Cofactor biosynthesis; tetrahydrofolate biosynthesis; 5,6,7,8-tetrahydrofolate from 7,8-dihydrofolate: step 1/1.</text>
</comment>
<dbReference type="GO" id="GO:0046654">
    <property type="term" value="P:tetrahydrofolate biosynthetic process"/>
    <property type="evidence" value="ECO:0007669"/>
    <property type="project" value="UniProtKB-UniPathway"/>
</dbReference>
<evidence type="ECO:0000313" key="9">
    <source>
        <dbReference type="EMBL" id="VDN03689.1"/>
    </source>
</evidence>
<dbReference type="Gene3D" id="3.40.430.10">
    <property type="entry name" value="Dihydrofolate Reductase, subunit A"/>
    <property type="match status" value="1"/>
</dbReference>
<dbReference type="CDD" id="cd00209">
    <property type="entry name" value="DHFR"/>
    <property type="match status" value="1"/>
</dbReference>
<protein>
    <recommendedName>
        <fullName evidence="2">dihydrofolate reductase</fullName>
        <ecNumber evidence="2">1.5.1.3</ecNumber>
    </recommendedName>
</protein>
<evidence type="ECO:0000256" key="4">
    <source>
        <dbReference type="ARBA" id="ARBA00022857"/>
    </source>
</evidence>
<dbReference type="Proteomes" id="UP000276776">
    <property type="component" value="Unassembled WGS sequence"/>
</dbReference>
<dbReference type="GO" id="GO:0006730">
    <property type="term" value="P:one-carbon metabolic process"/>
    <property type="evidence" value="ECO:0007669"/>
    <property type="project" value="UniProtKB-KW"/>
</dbReference>
<dbReference type="InterPro" id="IPR017925">
    <property type="entry name" value="DHFR_CS"/>
</dbReference>
<dbReference type="InterPro" id="IPR012259">
    <property type="entry name" value="DHFR"/>
</dbReference>
<dbReference type="GO" id="GO:0046452">
    <property type="term" value="P:dihydrofolate metabolic process"/>
    <property type="evidence" value="ECO:0007669"/>
    <property type="project" value="TreeGrafter"/>
</dbReference>
<dbReference type="PRINTS" id="PR00070">
    <property type="entry name" value="DHFR"/>
</dbReference>
<comment type="similarity">
    <text evidence="7">Belongs to the dihydrofolate reductase family.</text>
</comment>
<organism evidence="11">
    <name type="scientific">Thelazia callipaeda</name>
    <name type="common">Oriental eyeworm</name>
    <name type="synonym">Parasitic nematode</name>
    <dbReference type="NCBI Taxonomy" id="103827"/>
    <lineage>
        <taxon>Eukaryota</taxon>
        <taxon>Metazoa</taxon>
        <taxon>Ecdysozoa</taxon>
        <taxon>Nematoda</taxon>
        <taxon>Chromadorea</taxon>
        <taxon>Rhabditida</taxon>
        <taxon>Spirurina</taxon>
        <taxon>Spiruromorpha</taxon>
        <taxon>Thelazioidea</taxon>
        <taxon>Thelaziidae</taxon>
        <taxon>Thelazia</taxon>
    </lineage>
</organism>
<dbReference type="GO" id="GO:0046655">
    <property type="term" value="P:folic acid metabolic process"/>
    <property type="evidence" value="ECO:0007669"/>
    <property type="project" value="TreeGrafter"/>
</dbReference>
<proteinExistence type="inferred from homology"/>
<evidence type="ECO:0000256" key="1">
    <source>
        <dbReference type="ARBA" id="ARBA00004903"/>
    </source>
</evidence>
<sequence length="211" mass="24239">MTSLPRMNIIVAVDDCGGIGRNGKLPWRLPQEMARFSKLTSTTVDRRKINAVIMGRKVWQSIPAKFRPLKNRLNVVLSRTMETVADENVVLARSFENATKMLQSMEDIETIWNIGGREVYSLGLQSPILHQANLFFKNTVSSFRLSLLKQVTKFLQLYITRVEGDFSADVFFPSLNYIRFTKDESSEMHTENGINYRYEIYTIKTNDVSIS</sequence>
<evidence type="ECO:0000256" key="6">
    <source>
        <dbReference type="ARBA" id="ARBA00048873"/>
    </source>
</evidence>